<sequence length="59" mass="6828">MNPAYGILLDAFGAIQIRKKLPIYKAPIRFKCWLKRPSDRLHRLEAFSSLHLIHTPSPT</sequence>
<comment type="caution">
    <text evidence="1">The sequence shown here is derived from an EMBL/GenBank/DDBJ whole genome shotgun (WGS) entry which is preliminary data.</text>
</comment>
<reference evidence="1 2" key="1">
    <citation type="submission" date="2015-01" db="EMBL/GenBank/DDBJ databases">
        <title>Evolution of Trichinella species and genotypes.</title>
        <authorList>
            <person name="Korhonen P.K."/>
            <person name="Edoardo P."/>
            <person name="Giuseppe L.R."/>
            <person name="Gasser R.B."/>
        </authorList>
    </citation>
    <scope>NUCLEOTIDE SEQUENCE [LARGE SCALE GENOMIC DNA]</scope>
    <source>
        <strain evidence="1">ISS417</strain>
    </source>
</reference>
<keyword evidence="2" id="KW-1185">Reference proteome</keyword>
<dbReference type="Proteomes" id="UP000055048">
    <property type="component" value="Unassembled WGS sequence"/>
</dbReference>
<dbReference type="AlphaFoldDB" id="A0A0V0SS16"/>
<organism evidence="1 2">
    <name type="scientific">Trichinella murrelli</name>
    <dbReference type="NCBI Taxonomy" id="144512"/>
    <lineage>
        <taxon>Eukaryota</taxon>
        <taxon>Metazoa</taxon>
        <taxon>Ecdysozoa</taxon>
        <taxon>Nematoda</taxon>
        <taxon>Enoplea</taxon>
        <taxon>Dorylaimia</taxon>
        <taxon>Trichinellida</taxon>
        <taxon>Trichinellidae</taxon>
        <taxon>Trichinella</taxon>
    </lineage>
</organism>
<evidence type="ECO:0000313" key="1">
    <source>
        <dbReference type="EMBL" id="KRX29696.1"/>
    </source>
</evidence>
<name>A0A0V0SS16_9BILA</name>
<gene>
    <name evidence="1" type="ORF">T05_7590</name>
</gene>
<protein>
    <submittedName>
        <fullName evidence="1">Uncharacterized protein</fullName>
    </submittedName>
</protein>
<proteinExistence type="predicted"/>
<accession>A0A0V0SS16</accession>
<evidence type="ECO:0000313" key="2">
    <source>
        <dbReference type="Proteomes" id="UP000055048"/>
    </source>
</evidence>
<dbReference type="EMBL" id="JYDJ01003060">
    <property type="protein sequence ID" value="KRX29696.1"/>
    <property type="molecule type" value="Genomic_DNA"/>
</dbReference>